<dbReference type="PROSITE" id="PS51257">
    <property type="entry name" value="PROKAR_LIPOPROTEIN"/>
    <property type="match status" value="1"/>
</dbReference>
<proteinExistence type="predicted"/>
<dbReference type="InterPro" id="IPR014508">
    <property type="entry name" value="UCP020555_TPR-like"/>
</dbReference>
<protein>
    <submittedName>
        <fullName evidence="2">DUF4810 domain-containing protein</fullName>
    </submittedName>
</protein>
<keyword evidence="1" id="KW-0732">Signal</keyword>
<feature type="signal peptide" evidence="1">
    <location>
        <begin position="1"/>
        <end position="26"/>
    </location>
</feature>
<gene>
    <name evidence="2" type="ORF">M0M42_01435</name>
</gene>
<sequence length="120" mass="13336">MTRNANCRAAIAALLSAALLTGCANNQSTQLYHWEGYQPQVYEHFKHETGPQEQIAALEASLQKARAADRSPPPGFHAHLGMLYAEVGKADQVRQQFETEKALFPESAAYMDFLMRNVAK</sequence>
<dbReference type="Pfam" id="PF16068">
    <property type="entry name" value="DUF4810"/>
    <property type="match status" value="1"/>
</dbReference>
<reference evidence="2 3" key="1">
    <citation type="submission" date="2022-04" db="EMBL/GenBank/DDBJ databases">
        <title>Pseudomonas knackmussii B09-2.</title>
        <authorList>
            <person name="Deng Y."/>
        </authorList>
    </citation>
    <scope>NUCLEOTIDE SEQUENCE [LARGE SCALE GENOMIC DNA]</scope>
    <source>
        <strain evidence="2 3">B09-2</strain>
    </source>
</reference>
<evidence type="ECO:0000313" key="3">
    <source>
        <dbReference type="Proteomes" id="UP000831189"/>
    </source>
</evidence>
<evidence type="ECO:0000313" key="2">
    <source>
        <dbReference type="EMBL" id="UPQ83105.1"/>
    </source>
</evidence>
<evidence type="ECO:0000256" key="1">
    <source>
        <dbReference type="SAM" id="SignalP"/>
    </source>
</evidence>
<name>A0ABY4KQK6_9PSED</name>
<organism evidence="2 3">
    <name type="scientific">Pseudomonas knackmussii</name>
    <dbReference type="NCBI Taxonomy" id="65741"/>
    <lineage>
        <taxon>Bacteria</taxon>
        <taxon>Pseudomonadati</taxon>
        <taxon>Pseudomonadota</taxon>
        <taxon>Gammaproteobacteria</taxon>
        <taxon>Pseudomonadales</taxon>
        <taxon>Pseudomonadaceae</taxon>
        <taxon>Pseudomonas</taxon>
    </lineage>
</organism>
<dbReference type="Proteomes" id="UP000831189">
    <property type="component" value="Chromosome"/>
</dbReference>
<dbReference type="EMBL" id="CP096208">
    <property type="protein sequence ID" value="UPQ83105.1"/>
    <property type="molecule type" value="Genomic_DNA"/>
</dbReference>
<feature type="chain" id="PRO_5046132380" evidence="1">
    <location>
        <begin position="27"/>
        <end position="120"/>
    </location>
</feature>
<keyword evidence="3" id="KW-1185">Reference proteome</keyword>
<accession>A0ABY4KQK6</accession>
<dbReference type="PIRSF" id="PIRSF020555">
    <property type="entry name" value="UCP020555"/>
    <property type="match status" value="1"/>
</dbReference>